<dbReference type="Pfam" id="PF04480">
    <property type="entry name" value="DUF559"/>
    <property type="match status" value="1"/>
</dbReference>
<feature type="region of interest" description="Disordered" evidence="1">
    <location>
        <begin position="473"/>
        <end position="498"/>
    </location>
</feature>
<dbReference type="SMART" id="SM00306">
    <property type="entry name" value="HintN"/>
    <property type="match status" value="1"/>
</dbReference>
<dbReference type="EMBL" id="LAZR01000116">
    <property type="protein sequence ID" value="KKN89781.1"/>
    <property type="molecule type" value="Genomic_DNA"/>
</dbReference>
<dbReference type="InterPro" id="IPR003587">
    <property type="entry name" value="Hint_dom_N"/>
</dbReference>
<evidence type="ECO:0000256" key="1">
    <source>
        <dbReference type="SAM" id="MobiDB-lite"/>
    </source>
</evidence>
<dbReference type="InterPro" id="IPR011335">
    <property type="entry name" value="Restrct_endonuc-II-like"/>
</dbReference>
<dbReference type="GO" id="GO:0016539">
    <property type="term" value="P:intein-mediated protein splicing"/>
    <property type="evidence" value="ECO:0007669"/>
    <property type="project" value="InterPro"/>
</dbReference>
<dbReference type="PROSITE" id="PS50818">
    <property type="entry name" value="INTEIN_C_TER"/>
    <property type="match status" value="1"/>
</dbReference>
<dbReference type="PROSITE" id="PS50817">
    <property type="entry name" value="INTEIN_N_TER"/>
    <property type="match status" value="1"/>
</dbReference>
<name>A0A0F9WU02_9ZZZZ</name>
<organism evidence="3">
    <name type="scientific">marine sediment metagenome</name>
    <dbReference type="NCBI Taxonomy" id="412755"/>
    <lineage>
        <taxon>unclassified sequences</taxon>
        <taxon>metagenomes</taxon>
        <taxon>ecological metagenomes</taxon>
    </lineage>
</organism>
<dbReference type="InterPro" id="IPR006141">
    <property type="entry name" value="Intein_N"/>
</dbReference>
<proteinExistence type="predicted"/>
<dbReference type="Gene3D" id="2.170.16.10">
    <property type="entry name" value="Hedgehog/Intein (Hint) domain"/>
    <property type="match status" value="1"/>
</dbReference>
<dbReference type="SUPFAM" id="SSF52980">
    <property type="entry name" value="Restriction endonuclease-like"/>
    <property type="match status" value="1"/>
</dbReference>
<reference evidence="3" key="1">
    <citation type="journal article" date="2015" name="Nature">
        <title>Complex archaea that bridge the gap between prokaryotes and eukaryotes.</title>
        <authorList>
            <person name="Spang A."/>
            <person name="Saw J.H."/>
            <person name="Jorgensen S.L."/>
            <person name="Zaremba-Niedzwiedzka K."/>
            <person name="Martijn J."/>
            <person name="Lind A.E."/>
            <person name="van Eijk R."/>
            <person name="Schleper C."/>
            <person name="Guy L."/>
            <person name="Ettema T.J."/>
        </authorList>
    </citation>
    <scope>NUCLEOTIDE SEQUENCE</scope>
</reference>
<dbReference type="InterPro" id="IPR030934">
    <property type="entry name" value="Intein_C"/>
</dbReference>
<dbReference type="CDD" id="cd00081">
    <property type="entry name" value="Hint"/>
    <property type="match status" value="1"/>
</dbReference>
<accession>A0A0F9WU02</accession>
<evidence type="ECO:0000313" key="3">
    <source>
        <dbReference type="EMBL" id="KKN89781.1"/>
    </source>
</evidence>
<feature type="domain" description="Hint" evidence="2">
    <location>
        <begin position="319"/>
        <end position="414"/>
    </location>
</feature>
<protein>
    <recommendedName>
        <fullName evidence="2">Hint domain-containing protein</fullName>
    </recommendedName>
</protein>
<evidence type="ECO:0000259" key="2">
    <source>
        <dbReference type="SMART" id="SM00306"/>
    </source>
</evidence>
<dbReference type="SUPFAM" id="SSF51294">
    <property type="entry name" value="Hedgehog/intein (Hint) domain"/>
    <property type="match status" value="1"/>
</dbReference>
<sequence>MHQHTVTKLGTSRTHKRFVRIYRRNIIPMYRSVRSWMGMAERAILYGIEHQMIRGEEPIKESIQEYDEWVPKTPLQKRQAELRIREYADHLQKGIEIDKAAPFTGVVATVADWNCIRMAGDRRIGQHHMRIYGQAMKVGGQIARVSTTWNVVNRHAVEWASNYTFKRVTELTNSFQAALRDTISRGIAEGKAMPTIGRELRQRRDFMLNHVQRGALDKYHNKLTDRFSQMRGGLTDKRAARIDRMVRREGRKKLRYRGEMIARTETARAMSEGTLESYKVAEIDWIQFEASGDACLECADLDGNMYRRGEGAGIIPVHVNCLLSYNVPVYTADGWKKIGEVAVGDLVLTHKGRFRKVLHLHRTPKQKPMIISVKIKKPVKWDNILITADHPMIVNGKWKYAKDICVGDRVRAMAKPCSECGRLFPLGKNKFCGKSCFGKAHTKMMLNKYESGAIDRFATTKKANEKMRRSIADGTWHLQGPRPEQSGENNPAKRPEIREKIRLGKLGKKNPRHKSKHSAEYWEANSRDKREYYRKHPEKHPNAILARKSREKVGEKTYIEEVMGQALLDASIDAEYNHPVDSLWIDYAIVDRMIAIECDGAYWHQDKDKEKRRDDRLESHGWTVLHFTGSEIEADIGACISKVQRVLMNHDGDYQFGDFEIVVVDSYVPKKARTLYNLSVEEDESYIAKGFVVANCRCSWKSVGQEGKPRRTITEE</sequence>
<dbReference type="InterPro" id="IPR036844">
    <property type="entry name" value="Hint_dom_sf"/>
</dbReference>
<dbReference type="InterPro" id="IPR007569">
    <property type="entry name" value="DUF559"/>
</dbReference>
<dbReference type="Gene3D" id="3.40.960.10">
    <property type="entry name" value="VSR Endonuclease"/>
    <property type="match status" value="1"/>
</dbReference>
<gene>
    <name evidence="3" type="ORF">LCGC14_0236290</name>
</gene>
<dbReference type="AlphaFoldDB" id="A0A0F9WU02"/>
<dbReference type="NCBIfam" id="TIGR01443">
    <property type="entry name" value="intein_Cterm"/>
    <property type="match status" value="1"/>
</dbReference>
<comment type="caution">
    <text evidence="3">The sequence shown here is derived from an EMBL/GenBank/DDBJ whole genome shotgun (WGS) entry which is preliminary data.</text>
</comment>